<dbReference type="EMBL" id="AEJF01000134">
    <property type="protein sequence ID" value="KLU24122.1"/>
    <property type="molecule type" value="Genomic_DNA"/>
</dbReference>
<comment type="caution">
    <text evidence="2">The sequence shown here is derived from an EMBL/GenBank/DDBJ whole genome shotgun (WGS) entry which is preliminary data.</text>
</comment>
<accession>A0A0J1CU51</accession>
<dbReference type="PANTHER" id="PTHR41252:SF1">
    <property type="entry name" value="BLR2505 PROTEIN"/>
    <property type="match status" value="1"/>
</dbReference>
<sequence length="128" mass="14485">MDTPMAVVKRAYQAFGRNDIEGVLECIAPTVDWRIVGPASLPFPTQCHTRQEVARFFKELAADGDITVFEPREFIDANEHIVVLGFVRVTLTETGKPFESEWVHICTVKDGLLTRWIEFFDTAARVNA</sequence>
<evidence type="ECO:0000313" key="2">
    <source>
        <dbReference type="EMBL" id="KLU24122.1"/>
    </source>
</evidence>
<evidence type="ECO:0000259" key="1">
    <source>
        <dbReference type="Pfam" id="PF12680"/>
    </source>
</evidence>
<dbReference type="Proteomes" id="UP000035963">
    <property type="component" value="Unassembled WGS sequence"/>
</dbReference>
<proteinExistence type="predicted"/>
<feature type="domain" description="SnoaL-like" evidence="1">
    <location>
        <begin position="8"/>
        <end position="116"/>
    </location>
</feature>
<dbReference type="Pfam" id="PF12680">
    <property type="entry name" value="SnoaL_2"/>
    <property type="match status" value="1"/>
</dbReference>
<dbReference type="AlphaFoldDB" id="A0A0J1CU51"/>
<protein>
    <recommendedName>
        <fullName evidence="1">SnoaL-like domain-containing protein</fullName>
    </recommendedName>
</protein>
<dbReference type="OrthoDB" id="283154at2"/>
<dbReference type="RefSeq" id="WP_047848734.1">
    <property type="nucleotide sequence ID" value="NZ_AEJF01000134.1"/>
</dbReference>
<evidence type="ECO:0000313" key="3">
    <source>
        <dbReference type="Proteomes" id="UP000035963"/>
    </source>
</evidence>
<organism evidence="2 3">
    <name type="scientific">Caballeronia mineralivorans PML1(12)</name>
    <dbReference type="NCBI Taxonomy" id="908627"/>
    <lineage>
        <taxon>Bacteria</taxon>
        <taxon>Pseudomonadati</taxon>
        <taxon>Pseudomonadota</taxon>
        <taxon>Betaproteobacteria</taxon>
        <taxon>Burkholderiales</taxon>
        <taxon>Burkholderiaceae</taxon>
        <taxon>Caballeronia</taxon>
    </lineage>
</organism>
<dbReference type="PATRIC" id="fig|908627.4.peg.4817"/>
<dbReference type="SUPFAM" id="SSF54427">
    <property type="entry name" value="NTF2-like"/>
    <property type="match status" value="1"/>
</dbReference>
<dbReference type="InterPro" id="IPR032710">
    <property type="entry name" value="NTF2-like_dom_sf"/>
</dbReference>
<dbReference type="PANTHER" id="PTHR41252">
    <property type="entry name" value="BLR2505 PROTEIN"/>
    <property type="match status" value="1"/>
</dbReference>
<reference evidence="2 3" key="1">
    <citation type="journal article" date="2015" name="Genome Announc.">
        <title>Draft Genome Sequence of Burkholderia sp. Strain PML1(12), an Ectomycorrhizosphere-Inhabiting Bacterium with Effective Mineral-Weathering Ability.</title>
        <authorList>
            <person name="Uroz S."/>
            <person name="Oger P."/>
        </authorList>
    </citation>
    <scope>NUCLEOTIDE SEQUENCE [LARGE SCALE GENOMIC DNA]</scope>
    <source>
        <strain evidence="3">PML1(12)</strain>
    </source>
</reference>
<dbReference type="InterPro" id="IPR037401">
    <property type="entry name" value="SnoaL-like"/>
</dbReference>
<gene>
    <name evidence="2" type="ORF">EOS_21555</name>
</gene>
<keyword evidence="3" id="KW-1185">Reference proteome</keyword>
<name>A0A0J1CU51_9BURK</name>
<dbReference type="Gene3D" id="3.10.450.50">
    <property type="match status" value="1"/>
</dbReference>